<dbReference type="GO" id="GO:0006303">
    <property type="term" value="P:double-strand break repair via nonhomologous end joining"/>
    <property type="evidence" value="ECO:0007669"/>
    <property type="project" value="TreeGrafter"/>
</dbReference>
<dbReference type="GO" id="GO:0032807">
    <property type="term" value="C:DNA ligase IV complex"/>
    <property type="evidence" value="ECO:0007669"/>
    <property type="project" value="TreeGrafter"/>
</dbReference>
<evidence type="ECO:0000256" key="1">
    <source>
        <dbReference type="ARBA" id="ARBA00023172"/>
    </source>
</evidence>
<dbReference type="InterPro" id="IPR029710">
    <property type="entry name" value="LIG4"/>
</dbReference>
<dbReference type="InterPro" id="IPR036420">
    <property type="entry name" value="BRCT_dom_sf"/>
</dbReference>
<dbReference type="PROSITE" id="PS50172">
    <property type="entry name" value="BRCT"/>
    <property type="match status" value="1"/>
</dbReference>
<protein>
    <recommendedName>
        <fullName evidence="2">BRCT domain-containing protein</fullName>
    </recommendedName>
</protein>
<dbReference type="PANTHER" id="PTHR45997">
    <property type="entry name" value="DNA LIGASE 4"/>
    <property type="match status" value="1"/>
</dbReference>
<dbReference type="Gene3D" id="3.40.50.10190">
    <property type="entry name" value="BRCT domain"/>
    <property type="match status" value="1"/>
</dbReference>
<dbReference type="GO" id="GO:0006297">
    <property type="term" value="P:nucleotide-excision repair, DNA gap filling"/>
    <property type="evidence" value="ECO:0007669"/>
    <property type="project" value="TreeGrafter"/>
</dbReference>
<reference evidence="3 4" key="1">
    <citation type="journal article" date="2015" name="Genome Biol. Evol.">
        <title>Phylogenomic analyses indicate that early fungi evolved digesting cell walls of algal ancestors of land plants.</title>
        <authorList>
            <person name="Chang Y."/>
            <person name="Wang S."/>
            <person name="Sekimoto S."/>
            <person name="Aerts A.L."/>
            <person name="Choi C."/>
            <person name="Clum A."/>
            <person name="LaButti K.M."/>
            <person name="Lindquist E.A."/>
            <person name="Yee Ngan C."/>
            <person name="Ohm R.A."/>
            <person name="Salamov A.A."/>
            <person name="Grigoriev I.V."/>
            <person name="Spatafora J.W."/>
            <person name="Berbee M.L."/>
        </authorList>
    </citation>
    <scope>NUCLEOTIDE SEQUENCE [LARGE SCALE GENOMIC DNA]</scope>
    <source>
        <strain evidence="3 4">JEL478</strain>
    </source>
</reference>
<dbReference type="Proteomes" id="UP000070544">
    <property type="component" value="Unassembled WGS sequence"/>
</dbReference>
<dbReference type="AlphaFoldDB" id="A0A139ANM3"/>
<dbReference type="GO" id="GO:0003677">
    <property type="term" value="F:DNA binding"/>
    <property type="evidence" value="ECO:0007669"/>
    <property type="project" value="InterPro"/>
</dbReference>
<dbReference type="EMBL" id="KQ965742">
    <property type="protein sequence ID" value="KXS18340.1"/>
    <property type="molecule type" value="Genomic_DNA"/>
</dbReference>
<accession>A0A139ANM3</accession>
<organism evidence="3 4">
    <name type="scientific">Gonapodya prolifera (strain JEL478)</name>
    <name type="common">Monoblepharis prolifera</name>
    <dbReference type="NCBI Taxonomy" id="1344416"/>
    <lineage>
        <taxon>Eukaryota</taxon>
        <taxon>Fungi</taxon>
        <taxon>Fungi incertae sedis</taxon>
        <taxon>Chytridiomycota</taxon>
        <taxon>Chytridiomycota incertae sedis</taxon>
        <taxon>Monoblepharidomycetes</taxon>
        <taxon>Monoblepharidales</taxon>
        <taxon>Gonapodyaceae</taxon>
        <taxon>Gonapodya</taxon>
    </lineage>
</organism>
<dbReference type="OrthoDB" id="342264at2759"/>
<proteinExistence type="predicted"/>
<keyword evidence="1" id="KW-0233">DNA recombination</keyword>
<sequence>MEYIYMTDDTREQLLETHDKYGDPYTRDMTGTELLQMDVSKELDKWRQTDEAVGFEELGQSGLIYKPPRIKRLIKEINERYFQEQPPLSCLFLNVIAWFDVPGALEVDLVANAEVAAVGTQDLTERERERIKERSEETSLHDAASLLRFYGGQPVEKLYHNVTHVIVDSGEMSQLSRLRKIMASRLPVTFRIVTQDWILDSINRSERAPEEQYFPR</sequence>
<keyword evidence="4" id="KW-1185">Reference proteome</keyword>
<dbReference type="SUPFAM" id="SSF52113">
    <property type="entry name" value="BRCT domain"/>
    <property type="match status" value="1"/>
</dbReference>
<evidence type="ECO:0000313" key="3">
    <source>
        <dbReference type="EMBL" id="KXS18340.1"/>
    </source>
</evidence>
<name>A0A139ANM3_GONPJ</name>
<dbReference type="STRING" id="1344416.A0A139ANM3"/>
<dbReference type="PANTHER" id="PTHR45997:SF1">
    <property type="entry name" value="DNA LIGASE 4"/>
    <property type="match status" value="1"/>
</dbReference>
<gene>
    <name evidence="3" type="ORF">M427DRAFT_208413</name>
</gene>
<dbReference type="GO" id="GO:0006310">
    <property type="term" value="P:DNA recombination"/>
    <property type="evidence" value="ECO:0007669"/>
    <property type="project" value="UniProtKB-KW"/>
</dbReference>
<feature type="domain" description="BRCT" evidence="2">
    <location>
        <begin position="145"/>
        <end position="215"/>
    </location>
</feature>
<dbReference type="GO" id="GO:0005524">
    <property type="term" value="F:ATP binding"/>
    <property type="evidence" value="ECO:0007669"/>
    <property type="project" value="InterPro"/>
</dbReference>
<evidence type="ECO:0000259" key="2">
    <source>
        <dbReference type="PROSITE" id="PS50172"/>
    </source>
</evidence>
<evidence type="ECO:0000313" key="4">
    <source>
        <dbReference type="Proteomes" id="UP000070544"/>
    </source>
</evidence>
<dbReference type="GO" id="GO:0003910">
    <property type="term" value="F:DNA ligase (ATP) activity"/>
    <property type="evidence" value="ECO:0007669"/>
    <property type="project" value="InterPro"/>
</dbReference>
<dbReference type="InterPro" id="IPR001357">
    <property type="entry name" value="BRCT_dom"/>
</dbReference>